<feature type="coiled-coil region" evidence="1">
    <location>
        <begin position="85"/>
        <end position="112"/>
    </location>
</feature>
<dbReference type="Proteomes" id="UP000718593">
    <property type="component" value="Unassembled WGS sequence"/>
</dbReference>
<organism evidence="3 4">
    <name type="scientific">Dechloromonas agitata</name>
    <dbReference type="NCBI Taxonomy" id="73030"/>
    <lineage>
        <taxon>Bacteria</taxon>
        <taxon>Pseudomonadati</taxon>
        <taxon>Pseudomonadota</taxon>
        <taxon>Betaproteobacteria</taxon>
        <taxon>Rhodocyclales</taxon>
        <taxon>Azonexaceae</taxon>
        <taxon>Dechloromonas</taxon>
    </lineage>
</organism>
<protein>
    <recommendedName>
        <fullName evidence="5">Scaffolding protein</fullName>
    </recommendedName>
</protein>
<accession>A0A930BUB2</accession>
<gene>
    <name evidence="3" type="ORF">HXL68_14320</name>
</gene>
<comment type="caution">
    <text evidence="3">The sequence shown here is derived from an EMBL/GenBank/DDBJ whole genome shotgun (WGS) entry which is preliminary data.</text>
</comment>
<proteinExistence type="predicted"/>
<dbReference type="EMBL" id="JABZMI010000377">
    <property type="protein sequence ID" value="MBF1166204.1"/>
    <property type="molecule type" value="Genomic_DNA"/>
</dbReference>
<evidence type="ECO:0000256" key="2">
    <source>
        <dbReference type="SAM" id="MobiDB-lite"/>
    </source>
</evidence>
<dbReference type="AlphaFoldDB" id="A0A930BUB2"/>
<sequence length="324" mass="35331">MSETKDLAYYQNNPHELGNLSDAELDALAQGDTGSQPESGEPPEAAVTDPVEVKEPAPATVEPESAEPQGVATKDGKHIIPFEVLDRERKRVAELERIAREQAEQIETLAASATGKEPEKTGDDATVLSEAELAELEVDYPAFGKLLRAQQEQIKALGETVQNLNAEREQREEQGQRTVQQTIQEAIDDNPKLAYLQVQSPETWERAVRFDSTLRDDPEWAEKSFADRFAKVVELYEATYGQIALATAKEPEPTKTPEELAKEAEAKLKAKAAPVPASLSAIPGGSTPAADDVTAQLATKSGPELTADFMRMSPQQIEAMLARL</sequence>
<reference evidence="3" key="1">
    <citation type="submission" date="2020-04" db="EMBL/GenBank/DDBJ databases">
        <title>Deep metagenomics examines the oral microbiome during advanced dental caries in children, revealing novel taxa and co-occurrences with host molecules.</title>
        <authorList>
            <person name="Baker J.L."/>
            <person name="Morton J.T."/>
            <person name="Dinis M."/>
            <person name="Alvarez R."/>
            <person name="Tran N.C."/>
            <person name="Knight R."/>
            <person name="Edlund A."/>
        </authorList>
    </citation>
    <scope>NUCLEOTIDE SEQUENCE</scope>
    <source>
        <strain evidence="3">JCVI_32_bin.24</strain>
    </source>
</reference>
<feature type="coiled-coil region" evidence="1">
    <location>
        <begin position="147"/>
        <end position="174"/>
    </location>
</feature>
<evidence type="ECO:0000313" key="4">
    <source>
        <dbReference type="Proteomes" id="UP000718593"/>
    </source>
</evidence>
<evidence type="ECO:0000256" key="1">
    <source>
        <dbReference type="SAM" id="Coils"/>
    </source>
</evidence>
<name>A0A930BUB2_9RHOO</name>
<feature type="region of interest" description="Disordered" evidence="2">
    <location>
        <begin position="273"/>
        <end position="293"/>
    </location>
</feature>
<evidence type="ECO:0000313" key="3">
    <source>
        <dbReference type="EMBL" id="MBF1166204.1"/>
    </source>
</evidence>
<keyword evidence="1" id="KW-0175">Coiled coil</keyword>
<feature type="region of interest" description="Disordered" evidence="2">
    <location>
        <begin position="1"/>
        <end position="77"/>
    </location>
</feature>
<evidence type="ECO:0008006" key="5">
    <source>
        <dbReference type="Google" id="ProtNLM"/>
    </source>
</evidence>